<evidence type="ECO:0000256" key="4">
    <source>
        <dbReference type="PROSITE-ProRule" id="PRU01193"/>
    </source>
</evidence>
<feature type="domain" description="CBS" evidence="6">
    <location>
        <begin position="274"/>
        <end position="331"/>
    </location>
</feature>
<feature type="transmembrane region" description="Helical" evidence="5">
    <location>
        <begin position="55"/>
        <end position="73"/>
    </location>
</feature>
<evidence type="ECO:0000256" key="5">
    <source>
        <dbReference type="SAM" id="Phobius"/>
    </source>
</evidence>
<sequence length="419" mass="46942">MAILVIILLIILNGYFSLAEIALVSVTDNELSNENFKNNPKAAQVLNLIKNPDEFLSAVQVGITLLGLVEGIYGGNIVAKEMEEWLVGIGVSGFVAHASSLIVGIGLITYLTIVFGELLPKSIALQIPVKISLAIAPSLSLFSKIIYPFIKLLTVSSRYLLSLLPIQSQGTKKYTEKDLRQVLSAAYKQGVLEKQQLWLHQNVITFKNLTAKRIMKPARIVAAVPVSWDRQVLKEFIEKKPYSYFPVFTENENNITGIVNTKIFLLHDDQDWHKTTLDACSIPADMAARDIFNIFKEKRVDFGIVRDPAGKYLGIIAMQDIMEGIFGDMPELEEYSDYFYSKSEKVWISEGFVHLQRIRNTLSLPWLRDYEGAYLSLAELITGETANLKEGEPLILNGVRFQVITGTKQDPEKISITLP</sequence>
<comment type="subcellular location">
    <subcellularLocation>
        <location evidence="1">Cell membrane</location>
        <topology evidence="1">Multi-pass membrane protein</topology>
    </subcellularLocation>
</comment>
<evidence type="ECO:0000256" key="2">
    <source>
        <dbReference type="ARBA" id="ARBA00022475"/>
    </source>
</evidence>
<dbReference type="InterPro" id="IPR000644">
    <property type="entry name" value="CBS_dom"/>
</dbReference>
<keyword evidence="2" id="KW-1003">Cell membrane</keyword>
<dbReference type="SUPFAM" id="SSF54631">
    <property type="entry name" value="CBS-domain pair"/>
    <property type="match status" value="1"/>
</dbReference>
<reference evidence="9" key="1">
    <citation type="submission" date="2023-07" db="EMBL/GenBank/DDBJ databases">
        <title>Dyadobacter sp. nov 'subterranea' isolated from contaminted grondwater.</title>
        <authorList>
            <person name="Szabo I."/>
            <person name="Al-Omari J."/>
            <person name="Szerdahelyi S.G."/>
            <person name="Rado J."/>
        </authorList>
    </citation>
    <scope>NUCLEOTIDE SEQUENCE [LARGE SCALE GENOMIC DNA]</scope>
    <source>
        <strain evidence="9">UP-52</strain>
    </source>
</reference>
<dbReference type="PANTHER" id="PTHR43099">
    <property type="entry name" value="UPF0053 PROTEIN YRKA"/>
    <property type="match status" value="1"/>
</dbReference>
<evidence type="ECO:0000256" key="3">
    <source>
        <dbReference type="PROSITE-ProRule" id="PRU00703"/>
    </source>
</evidence>
<keyword evidence="9" id="KW-1185">Reference proteome</keyword>
<feature type="transmembrane region" description="Helical" evidence="5">
    <location>
        <begin position="85"/>
        <end position="111"/>
    </location>
</feature>
<dbReference type="Proteomes" id="UP000634134">
    <property type="component" value="Unassembled WGS sequence"/>
</dbReference>
<name>A0ABR9WD91_9BACT</name>
<evidence type="ECO:0000259" key="6">
    <source>
        <dbReference type="PROSITE" id="PS51371"/>
    </source>
</evidence>
<evidence type="ECO:0000256" key="1">
    <source>
        <dbReference type="ARBA" id="ARBA00004651"/>
    </source>
</evidence>
<dbReference type="PROSITE" id="PS51846">
    <property type="entry name" value="CNNM"/>
    <property type="match status" value="1"/>
</dbReference>
<dbReference type="PROSITE" id="PS51371">
    <property type="entry name" value="CBS"/>
    <property type="match status" value="1"/>
</dbReference>
<dbReference type="Gene3D" id="3.10.580.10">
    <property type="entry name" value="CBS-domain"/>
    <property type="match status" value="1"/>
</dbReference>
<evidence type="ECO:0000313" key="9">
    <source>
        <dbReference type="Proteomes" id="UP000634134"/>
    </source>
</evidence>
<comment type="caution">
    <text evidence="8">The sequence shown here is derived from an EMBL/GenBank/DDBJ whole genome shotgun (WGS) entry which is preliminary data.</text>
</comment>
<accession>A0ABR9WD91</accession>
<protein>
    <submittedName>
        <fullName evidence="8">HlyC/CorC family transporter</fullName>
    </submittedName>
</protein>
<feature type="domain" description="CNNM transmembrane" evidence="7">
    <location>
        <begin position="1"/>
        <end position="196"/>
    </location>
</feature>
<gene>
    <name evidence="8" type="ORF">IEE83_16325</name>
</gene>
<dbReference type="EMBL" id="JACYGY010000001">
    <property type="protein sequence ID" value="MBE9463454.1"/>
    <property type="molecule type" value="Genomic_DNA"/>
</dbReference>
<keyword evidence="4 5" id="KW-1133">Transmembrane helix</keyword>
<dbReference type="InterPro" id="IPR051676">
    <property type="entry name" value="UPF0053_domain"/>
</dbReference>
<dbReference type="Pfam" id="PF01595">
    <property type="entry name" value="CNNM"/>
    <property type="match status" value="1"/>
</dbReference>
<proteinExistence type="predicted"/>
<dbReference type="RefSeq" id="WP_194121585.1">
    <property type="nucleotide sequence ID" value="NZ_JACYGY010000001.1"/>
</dbReference>
<evidence type="ECO:0000259" key="7">
    <source>
        <dbReference type="PROSITE" id="PS51846"/>
    </source>
</evidence>
<organism evidence="8 9">
    <name type="scientific">Dyadobacter subterraneus</name>
    <dbReference type="NCBI Taxonomy" id="2773304"/>
    <lineage>
        <taxon>Bacteria</taxon>
        <taxon>Pseudomonadati</taxon>
        <taxon>Bacteroidota</taxon>
        <taxon>Cytophagia</taxon>
        <taxon>Cytophagales</taxon>
        <taxon>Spirosomataceae</taxon>
        <taxon>Dyadobacter</taxon>
    </lineage>
</organism>
<keyword evidence="4 5" id="KW-0472">Membrane</keyword>
<dbReference type="InterPro" id="IPR046342">
    <property type="entry name" value="CBS_dom_sf"/>
</dbReference>
<evidence type="ECO:0000313" key="8">
    <source>
        <dbReference type="EMBL" id="MBE9463454.1"/>
    </source>
</evidence>
<keyword evidence="4 5" id="KW-0812">Transmembrane</keyword>
<dbReference type="InterPro" id="IPR002550">
    <property type="entry name" value="CNNM"/>
</dbReference>
<dbReference type="PANTHER" id="PTHR43099:SF5">
    <property type="entry name" value="HLYC_CORC FAMILY TRANSPORTER"/>
    <property type="match status" value="1"/>
</dbReference>
<dbReference type="Pfam" id="PF00571">
    <property type="entry name" value="CBS"/>
    <property type="match status" value="1"/>
</dbReference>
<keyword evidence="3" id="KW-0129">CBS domain</keyword>